<evidence type="ECO:0000313" key="22">
    <source>
        <dbReference type="Proteomes" id="UP000268321"/>
    </source>
</evidence>
<dbReference type="PROSITE" id="PS51568">
    <property type="entry name" value="SAM_MT43_SET2_1"/>
    <property type="match status" value="1"/>
</dbReference>
<dbReference type="InterPro" id="IPR036020">
    <property type="entry name" value="WW_dom_sf"/>
</dbReference>
<dbReference type="AlphaFoldDB" id="A0A4V1J3I6"/>
<evidence type="ECO:0000256" key="11">
    <source>
        <dbReference type="ARBA" id="ARBA00023163"/>
    </source>
</evidence>
<dbReference type="InterPro" id="IPR025788">
    <property type="entry name" value="Set2_fungi"/>
</dbReference>
<keyword evidence="22" id="KW-1185">Reference proteome</keyword>
<evidence type="ECO:0000256" key="6">
    <source>
        <dbReference type="ARBA" id="ARBA00022491"/>
    </source>
</evidence>
<comment type="subcellular location">
    <subcellularLocation>
        <location evidence="2">Chromosome</location>
    </subcellularLocation>
    <subcellularLocation>
        <location evidence="1">Nucleus</location>
    </subcellularLocation>
</comment>
<dbReference type="SMART" id="SM00317">
    <property type="entry name" value="SET"/>
    <property type="match status" value="1"/>
</dbReference>
<dbReference type="SMART" id="SM00570">
    <property type="entry name" value="AWS"/>
    <property type="match status" value="1"/>
</dbReference>
<keyword evidence="12" id="KW-0539">Nucleus</keyword>
<dbReference type="InterPro" id="IPR035441">
    <property type="entry name" value="TFIIS/LEDGF_dom_sf"/>
</dbReference>
<dbReference type="InterPro" id="IPR038190">
    <property type="entry name" value="SRI_sf"/>
</dbReference>
<dbReference type="InterPro" id="IPR001202">
    <property type="entry name" value="WW_dom"/>
</dbReference>
<dbReference type="SUPFAM" id="SSF82199">
    <property type="entry name" value="SET domain"/>
    <property type="match status" value="1"/>
</dbReference>
<keyword evidence="15" id="KW-0175">Coiled coil</keyword>
<evidence type="ECO:0000256" key="15">
    <source>
        <dbReference type="SAM" id="Coils"/>
    </source>
</evidence>
<dbReference type="SMART" id="SM00456">
    <property type="entry name" value="WW"/>
    <property type="match status" value="1"/>
</dbReference>
<evidence type="ECO:0000256" key="5">
    <source>
        <dbReference type="ARBA" id="ARBA00022454"/>
    </source>
</evidence>
<evidence type="ECO:0000256" key="3">
    <source>
        <dbReference type="ARBA" id="ARBA00012178"/>
    </source>
</evidence>
<dbReference type="PANTHER" id="PTHR22884">
    <property type="entry name" value="SET DOMAIN PROTEINS"/>
    <property type="match status" value="1"/>
</dbReference>
<keyword evidence="6" id="KW-0678">Repressor</keyword>
<dbReference type="PROSITE" id="PS51215">
    <property type="entry name" value="AWS"/>
    <property type="match status" value="1"/>
</dbReference>
<proteinExistence type="predicted"/>
<comment type="catalytic activity">
    <reaction evidence="14">
        <text>L-lysyl(36)-[histone H3] + 3 S-adenosyl-L-methionine = N(6),N(6),N(6)-trimethyl-L-lysyl(36)-[histone H3] + 3 S-adenosyl-L-homocysteine + 3 H(+)</text>
        <dbReference type="Rhea" id="RHEA:60324"/>
        <dbReference type="Rhea" id="RHEA-COMP:9785"/>
        <dbReference type="Rhea" id="RHEA-COMP:15536"/>
        <dbReference type="ChEBI" id="CHEBI:15378"/>
        <dbReference type="ChEBI" id="CHEBI:29969"/>
        <dbReference type="ChEBI" id="CHEBI:57856"/>
        <dbReference type="ChEBI" id="CHEBI:59789"/>
        <dbReference type="ChEBI" id="CHEBI:61961"/>
        <dbReference type="EC" id="2.1.1.359"/>
    </reaction>
</comment>
<organism evidence="21 22">
    <name type="scientific">Metschnikowia bicuspidata</name>
    <dbReference type="NCBI Taxonomy" id="27322"/>
    <lineage>
        <taxon>Eukaryota</taxon>
        <taxon>Fungi</taxon>
        <taxon>Dikarya</taxon>
        <taxon>Ascomycota</taxon>
        <taxon>Saccharomycotina</taxon>
        <taxon>Pichiomycetes</taxon>
        <taxon>Metschnikowiaceae</taxon>
        <taxon>Metschnikowia</taxon>
    </lineage>
</organism>
<feature type="domain" description="WW" evidence="17">
    <location>
        <begin position="482"/>
        <end position="516"/>
    </location>
</feature>
<evidence type="ECO:0000256" key="2">
    <source>
        <dbReference type="ARBA" id="ARBA00004286"/>
    </source>
</evidence>
<keyword evidence="10" id="KW-0805">Transcription regulation</keyword>
<evidence type="ECO:0000256" key="1">
    <source>
        <dbReference type="ARBA" id="ARBA00004123"/>
    </source>
</evidence>
<evidence type="ECO:0000259" key="18">
    <source>
        <dbReference type="PROSITE" id="PS50280"/>
    </source>
</evidence>
<dbReference type="SUPFAM" id="SSF47676">
    <property type="entry name" value="Conserved domain common to transcription factors TFIIS, elongin A, CRSP70"/>
    <property type="match status" value="1"/>
</dbReference>
<keyword evidence="8" id="KW-0808">Transferase</keyword>
<dbReference type="PROSITE" id="PS50280">
    <property type="entry name" value="SET"/>
    <property type="match status" value="1"/>
</dbReference>
<evidence type="ECO:0000256" key="9">
    <source>
        <dbReference type="ARBA" id="ARBA00022691"/>
    </source>
</evidence>
<dbReference type="EC" id="2.1.1.359" evidence="3"/>
<reference evidence="22" key="1">
    <citation type="journal article" date="2018" name="Nat. Microbiol.">
        <title>Leveraging single-cell genomics to expand the fungal tree of life.</title>
        <authorList>
            <person name="Ahrendt S.R."/>
            <person name="Quandt C.A."/>
            <person name="Ciobanu D."/>
            <person name="Clum A."/>
            <person name="Salamov A."/>
            <person name="Andreopoulos B."/>
            <person name="Cheng J.F."/>
            <person name="Woyke T."/>
            <person name="Pelin A."/>
            <person name="Henrissat B."/>
            <person name="Reynolds N.K."/>
            <person name="Benny G.L."/>
            <person name="Smith M.E."/>
            <person name="James T.Y."/>
            <person name="Grigoriev I.V."/>
        </authorList>
    </citation>
    <scope>NUCLEOTIDE SEQUENCE [LARGE SCALE GENOMIC DNA]</scope>
    <source>
        <strain evidence="22">Baker2002</strain>
    </source>
</reference>
<dbReference type="EMBL" id="ML004433">
    <property type="protein sequence ID" value="RKP32189.1"/>
    <property type="molecule type" value="Genomic_DNA"/>
</dbReference>
<feature type="region of interest" description="Disordered" evidence="16">
    <location>
        <begin position="1"/>
        <end position="28"/>
    </location>
</feature>
<dbReference type="Pfam" id="PF00856">
    <property type="entry name" value="SET"/>
    <property type="match status" value="1"/>
</dbReference>
<evidence type="ECO:0000256" key="7">
    <source>
        <dbReference type="ARBA" id="ARBA00022603"/>
    </source>
</evidence>
<dbReference type="InterPro" id="IPR046341">
    <property type="entry name" value="SET_dom_sf"/>
</dbReference>
<evidence type="ECO:0000313" key="21">
    <source>
        <dbReference type="EMBL" id="RKP32189.1"/>
    </source>
</evidence>
<keyword evidence="5" id="KW-0158">Chromosome</keyword>
<dbReference type="GO" id="GO:0006355">
    <property type="term" value="P:regulation of DNA-templated transcription"/>
    <property type="evidence" value="ECO:0007669"/>
    <property type="project" value="InterPro"/>
</dbReference>
<dbReference type="GO" id="GO:0005694">
    <property type="term" value="C:chromosome"/>
    <property type="evidence" value="ECO:0007669"/>
    <property type="project" value="UniProtKB-SubCell"/>
</dbReference>
<dbReference type="PROSITE" id="PS50020">
    <property type="entry name" value="WW_DOMAIN_2"/>
    <property type="match status" value="1"/>
</dbReference>
<feature type="coiled-coil region" evidence="15">
    <location>
        <begin position="560"/>
        <end position="620"/>
    </location>
</feature>
<evidence type="ECO:0000256" key="13">
    <source>
        <dbReference type="ARBA" id="ARBA00030091"/>
    </source>
</evidence>
<dbReference type="GO" id="GO:0005634">
    <property type="term" value="C:nucleus"/>
    <property type="evidence" value="ECO:0007669"/>
    <property type="project" value="UniProtKB-SubCell"/>
</dbReference>
<dbReference type="GO" id="GO:0032259">
    <property type="term" value="P:methylation"/>
    <property type="evidence" value="ECO:0007669"/>
    <property type="project" value="UniProtKB-KW"/>
</dbReference>
<evidence type="ECO:0000256" key="14">
    <source>
        <dbReference type="ARBA" id="ARBA00047545"/>
    </source>
</evidence>
<dbReference type="InterPro" id="IPR050777">
    <property type="entry name" value="SET2_Histone-Lys_MeTrsfase"/>
</dbReference>
<sequence>MSDSPPTPRTHDAKTPSQGAKESFAEAPDVTNEALTTFTNVTECIYHGRHLGRAGQKEIMTCDCTEQWDEDLELNLACGDDSNCINRLTSVECVNGTCICGADCRNQRFQKKQYARVKVVHTAKKGYGLVAQEALAPHQFIYEYLGEIIDESAFRERMAAYDARNLRHFYFMMLAKDAFIDATERGCLARFCNHSCYPNAYADKWVVGNRLRMGIFAKTAIRAGEEITFDYNVDRYGAQLQPCYCGLSNCLGWMRGKTQTDAALLLPDGLAEALGVTQQQERAWLKQNKQSRLSKQVRGAAPTDDSAINEMFVRSLKVTPLTKHDVTRAMSALMKAEEPAIVHQLVQRVYLTEAPAVNALIVRLHGYKTLLRVLRENNGEEALMLKVLLTLKRWPQMTKNKIELSQIEEIVRDIEAGLRDDEVRALAQSLLGEWSKLEMAYRIPKNSEPGSTDAAARSASPIYARNARSQLPQRSALVDDDDDLLEGWLRALDAATNTYYYYHVGLRISKWERPTSVVPTGPKKLKDKKDKKYKKEKKDKKLKDKIDPMQLHEEMLRRQKEEQFTEIQNKERLLQELIVQSQQEASERKRQEEEARAQKLNKIKELRRRHNEAAALARERDKKTPLELWTATLARYVPNLVKKHEPEIGHHNVKGCARELVKVLAAKELKRDAASKPPTSLDLAKIKKLREFCDVWMDKFLVKYKSKRARKEQTEGQRKEGKTEG</sequence>
<dbReference type="FunFam" id="2.170.270.10:FF:000033">
    <property type="entry name" value="Histone-lysine N-methyltransferase"/>
    <property type="match status" value="1"/>
</dbReference>
<evidence type="ECO:0000259" key="20">
    <source>
        <dbReference type="PROSITE" id="PS51215"/>
    </source>
</evidence>
<evidence type="ECO:0000259" key="19">
    <source>
        <dbReference type="PROSITE" id="PS50868"/>
    </source>
</evidence>
<evidence type="ECO:0000259" key="17">
    <source>
        <dbReference type="PROSITE" id="PS50020"/>
    </source>
</evidence>
<dbReference type="GO" id="GO:0140955">
    <property type="term" value="F:histone H3K36 trimethyltransferase activity"/>
    <property type="evidence" value="ECO:0007669"/>
    <property type="project" value="UniProtKB-EC"/>
</dbReference>
<feature type="domain" description="AWS" evidence="20">
    <location>
        <begin position="57"/>
        <end position="113"/>
    </location>
</feature>
<accession>A0A4V1J3I6</accession>
<evidence type="ECO:0000256" key="12">
    <source>
        <dbReference type="ARBA" id="ARBA00023242"/>
    </source>
</evidence>
<dbReference type="SUPFAM" id="SSF51045">
    <property type="entry name" value="WW domain"/>
    <property type="match status" value="1"/>
</dbReference>
<dbReference type="OrthoDB" id="422362at2759"/>
<dbReference type="Proteomes" id="UP000268321">
    <property type="component" value="Unassembled WGS sequence"/>
</dbReference>
<dbReference type="InterPro" id="IPR006560">
    <property type="entry name" value="AWS_dom"/>
</dbReference>
<keyword evidence="11" id="KW-0804">Transcription</keyword>
<evidence type="ECO:0000256" key="10">
    <source>
        <dbReference type="ARBA" id="ARBA00023015"/>
    </source>
</evidence>
<protein>
    <recommendedName>
        <fullName evidence="4">Histone-lysine N-methyltransferase, H3 lysine-36 specific</fullName>
        <ecNumber evidence="3">2.1.1.359</ecNumber>
    </recommendedName>
    <alternativeName>
        <fullName evidence="13">SET domain-containing protein 2</fullName>
    </alternativeName>
</protein>
<dbReference type="Pfam" id="PF08236">
    <property type="entry name" value="SRI"/>
    <property type="match status" value="1"/>
</dbReference>
<name>A0A4V1J3I6_9ASCO</name>
<keyword evidence="9" id="KW-0949">S-adenosyl-L-methionine</keyword>
<keyword evidence="7" id="KW-0489">Methyltransferase</keyword>
<dbReference type="InterPro" id="IPR003616">
    <property type="entry name" value="Post-SET_dom"/>
</dbReference>
<dbReference type="PROSITE" id="PS50868">
    <property type="entry name" value="POST_SET"/>
    <property type="match status" value="1"/>
</dbReference>
<dbReference type="InterPro" id="IPR001214">
    <property type="entry name" value="SET_dom"/>
</dbReference>
<feature type="domain" description="SET" evidence="18">
    <location>
        <begin position="115"/>
        <end position="232"/>
    </location>
</feature>
<feature type="domain" description="Post-SET" evidence="19">
    <location>
        <begin position="239"/>
        <end position="255"/>
    </location>
</feature>
<feature type="region of interest" description="Disordered" evidence="16">
    <location>
        <begin position="515"/>
        <end position="542"/>
    </location>
</feature>
<evidence type="ECO:0000256" key="8">
    <source>
        <dbReference type="ARBA" id="ARBA00022679"/>
    </source>
</evidence>
<evidence type="ECO:0000256" key="16">
    <source>
        <dbReference type="SAM" id="MobiDB-lite"/>
    </source>
</evidence>
<gene>
    <name evidence="21" type="ORF">METBISCDRAFT_29732</name>
</gene>
<dbReference type="InterPro" id="IPR013257">
    <property type="entry name" value="SRI"/>
</dbReference>
<dbReference type="Pfam" id="PF17907">
    <property type="entry name" value="AWS"/>
    <property type="match status" value="1"/>
</dbReference>
<dbReference type="Gene3D" id="2.170.270.10">
    <property type="entry name" value="SET domain"/>
    <property type="match status" value="1"/>
</dbReference>
<feature type="compositionally biased region" description="Basic residues" evidence="16">
    <location>
        <begin position="523"/>
        <end position="538"/>
    </location>
</feature>
<dbReference type="Gene3D" id="1.10.1740.100">
    <property type="entry name" value="Set2, Rpb1 interacting domain"/>
    <property type="match status" value="1"/>
</dbReference>
<evidence type="ECO:0000256" key="4">
    <source>
        <dbReference type="ARBA" id="ARBA00018028"/>
    </source>
</evidence>